<evidence type="ECO:0000256" key="1">
    <source>
        <dbReference type="SAM" id="Coils"/>
    </source>
</evidence>
<gene>
    <name evidence="3" type="ORF">SAMN04487993_1006228</name>
</gene>
<dbReference type="AlphaFoldDB" id="A0A1G8LL67"/>
<keyword evidence="4" id="KW-1185">Reference proteome</keyword>
<evidence type="ECO:0000313" key="3">
    <source>
        <dbReference type="EMBL" id="SDI56365.1"/>
    </source>
</evidence>
<dbReference type="RefSeq" id="WP_089846018.1">
    <property type="nucleotide sequence ID" value="NZ_FNEJ01000006.1"/>
</dbReference>
<dbReference type="Proteomes" id="UP000199093">
    <property type="component" value="Unassembled WGS sequence"/>
</dbReference>
<feature type="coiled-coil region" evidence="1">
    <location>
        <begin position="179"/>
        <end position="206"/>
    </location>
</feature>
<organism evidence="3 4">
    <name type="scientific">Salipiger marinus</name>
    <dbReference type="NCBI Taxonomy" id="555512"/>
    <lineage>
        <taxon>Bacteria</taxon>
        <taxon>Pseudomonadati</taxon>
        <taxon>Pseudomonadota</taxon>
        <taxon>Alphaproteobacteria</taxon>
        <taxon>Rhodobacterales</taxon>
        <taxon>Roseobacteraceae</taxon>
        <taxon>Salipiger</taxon>
    </lineage>
</organism>
<name>A0A1G8LL67_9RHOB</name>
<protein>
    <submittedName>
        <fullName evidence="3">Uncharacterized protein</fullName>
    </submittedName>
</protein>
<accession>A0A1G8LL67</accession>
<reference evidence="3 4" key="1">
    <citation type="submission" date="2016-10" db="EMBL/GenBank/DDBJ databases">
        <authorList>
            <person name="de Groot N.N."/>
        </authorList>
    </citation>
    <scope>NUCLEOTIDE SEQUENCE [LARGE SCALE GENOMIC DNA]</scope>
    <source>
        <strain evidence="3 4">DSM 26424</strain>
    </source>
</reference>
<feature type="region of interest" description="Disordered" evidence="2">
    <location>
        <begin position="20"/>
        <end position="55"/>
    </location>
</feature>
<keyword evidence="1" id="KW-0175">Coiled coil</keyword>
<dbReference type="STRING" id="555512.SAMN04487993_1006228"/>
<feature type="compositionally biased region" description="Gly residues" evidence="2">
    <location>
        <begin position="39"/>
        <end position="53"/>
    </location>
</feature>
<dbReference type="EMBL" id="FNEJ01000006">
    <property type="protein sequence ID" value="SDI56365.1"/>
    <property type="molecule type" value="Genomic_DNA"/>
</dbReference>
<sequence length="337" mass="35622">MTDFLKRFRARRVFQVADAGAGAGGGADTAPGAGADTIPGGGDDTAPAGGAGAGNWWEGDKFSDTHRQLLTAKGLTLDDPLDALAKITENYRHAESRLGASPDQLLTRPKKDEDMSEWLRKNGEVFGIPESAEKYELAKPEGWPKDQAWDAELEGKARALGHQLGLNGPQLQGMVNLYAENVADMLQGAERDLQQSADQLRTELKKDWGDQYDARVALAQQAASALAEAAGLDSNALMNIAQVLKGSSGDANTLRLFAAVGQMMGEDNLPRLEGAGGGLGTTPAEAWAELDAMLKPDSDYGKAMAAKRAGAPGAGAAYKALHERRMHLEKILADAGK</sequence>
<evidence type="ECO:0000256" key="2">
    <source>
        <dbReference type="SAM" id="MobiDB-lite"/>
    </source>
</evidence>
<evidence type="ECO:0000313" key="4">
    <source>
        <dbReference type="Proteomes" id="UP000199093"/>
    </source>
</evidence>
<proteinExistence type="predicted"/>